<name>A0ACB8AXQ8_9AGAM</name>
<protein>
    <submittedName>
        <fullName evidence="1">Uncharacterized protein</fullName>
    </submittedName>
</protein>
<dbReference type="Proteomes" id="UP000790709">
    <property type="component" value="Unassembled WGS sequence"/>
</dbReference>
<evidence type="ECO:0000313" key="2">
    <source>
        <dbReference type="Proteomes" id="UP000790709"/>
    </source>
</evidence>
<proteinExistence type="predicted"/>
<feature type="non-terminal residue" evidence="1">
    <location>
        <position position="91"/>
    </location>
</feature>
<keyword evidence="2" id="KW-1185">Reference proteome</keyword>
<evidence type="ECO:0000313" key="1">
    <source>
        <dbReference type="EMBL" id="KAH7918176.1"/>
    </source>
</evidence>
<accession>A0ACB8AXQ8</accession>
<comment type="caution">
    <text evidence="1">The sequence shown here is derived from an EMBL/GenBank/DDBJ whole genome shotgun (WGS) entry which is preliminary data.</text>
</comment>
<dbReference type="EMBL" id="MU266837">
    <property type="protein sequence ID" value="KAH7918176.1"/>
    <property type="molecule type" value="Genomic_DNA"/>
</dbReference>
<gene>
    <name evidence="1" type="ORF">BV22DRAFT_976840</name>
</gene>
<organism evidence="1 2">
    <name type="scientific">Leucogyrophana mollusca</name>
    <dbReference type="NCBI Taxonomy" id="85980"/>
    <lineage>
        <taxon>Eukaryota</taxon>
        <taxon>Fungi</taxon>
        <taxon>Dikarya</taxon>
        <taxon>Basidiomycota</taxon>
        <taxon>Agaricomycotina</taxon>
        <taxon>Agaricomycetes</taxon>
        <taxon>Agaricomycetidae</taxon>
        <taxon>Boletales</taxon>
        <taxon>Boletales incertae sedis</taxon>
        <taxon>Leucogyrophana</taxon>
    </lineage>
</organism>
<feature type="non-terminal residue" evidence="1">
    <location>
        <position position="1"/>
    </location>
</feature>
<sequence length="91" mass="10181">TITPPIVTEIKGRTKLGTNHPQLAQLLCPVQKLAQFLEDPVETRKQLQNGRIEMSATKFPSFMYEGKVPGESFDPTAIKKGWARGYLPIRA</sequence>
<reference evidence="1" key="1">
    <citation type="journal article" date="2021" name="New Phytol.">
        <title>Evolutionary innovations through gain and loss of genes in the ectomycorrhizal Boletales.</title>
        <authorList>
            <person name="Wu G."/>
            <person name="Miyauchi S."/>
            <person name="Morin E."/>
            <person name="Kuo A."/>
            <person name="Drula E."/>
            <person name="Varga T."/>
            <person name="Kohler A."/>
            <person name="Feng B."/>
            <person name="Cao Y."/>
            <person name="Lipzen A."/>
            <person name="Daum C."/>
            <person name="Hundley H."/>
            <person name="Pangilinan J."/>
            <person name="Johnson J."/>
            <person name="Barry K."/>
            <person name="LaButti K."/>
            <person name="Ng V."/>
            <person name="Ahrendt S."/>
            <person name="Min B."/>
            <person name="Choi I.G."/>
            <person name="Park H."/>
            <person name="Plett J.M."/>
            <person name="Magnuson J."/>
            <person name="Spatafora J.W."/>
            <person name="Nagy L.G."/>
            <person name="Henrissat B."/>
            <person name="Grigoriev I.V."/>
            <person name="Yang Z.L."/>
            <person name="Xu J."/>
            <person name="Martin F.M."/>
        </authorList>
    </citation>
    <scope>NUCLEOTIDE SEQUENCE</scope>
    <source>
        <strain evidence="1">KUC20120723A-06</strain>
    </source>
</reference>